<sequence length="138" mass="15077">MNNLPVITFSILSVEYIHEISLSEIPPSEISITFSCLSPVNETDTLATVNRYFDDGIDFSCATAISETGYIFTGSLKMCSRDSIENIAAGEFTIPLSAVLVTLLKNGTYLQQCDPDAIMADAWFGDRCETVKASWLSS</sequence>
<name>A0AB34VJW0_9GAMM</name>
<reference evidence="1 2" key="1">
    <citation type="journal article" date="2016" name="Front. Microbiol.">
        <title>Genomic Resource of Rice Seed Associated Bacteria.</title>
        <authorList>
            <person name="Midha S."/>
            <person name="Bansal K."/>
            <person name="Sharma S."/>
            <person name="Kumar N."/>
            <person name="Patil P.P."/>
            <person name="Chaudhry V."/>
            <person name="Patil P.B."/>
        </authorList>
    </citation>
    <scope>NUCLEOTIDE SEQUENCE [LARGE SCALE GENOMIC DNA]</scope>
    <source>
        <strain evidence="1 2">RSA13</strain>
    </source>
</reference>
<dbReference type="AlphaFoldDB" id="A0AB34VJW0"/>
<gene>
    <name evidence="1" type="ORF">RSA13_02820</name>
</gene>
<proteinExistence type="predicted"/>
<evidence type="ECO:0000313" key="2">
    <source>
        <dbReference type="Proteomes" id="UP000072520"/>
    </source>
</evidence>
<dbReference type="RefSeq" id="WP_022622221.1">
    <property type="nucleotide sequence ID" value="NZ_JARNMT010000001.1"/>
</dbReference>
<protein>
    <submittedName>
        <fullName evidence="1">Uncharacterized protein</fullName>
    </submittedName>
</protein>
<organism evidence="1 2">
    <name type="scientific">Pantoea stewartii</name>
    <dbReference type="NCBI Taxonomy" id="66269"/>
    <lineage>
        <taxon>Bacteria</taxon>
        <taxon>Pseudomonadati</taxon>
        <taxon>Pseudomonadota</taxon>
        <taxon>Gammaproteobacteria</taxon>
        <taxon>Enterobacterales</taxon>
        <taxon>Erwiniaceae</taxon>
        <taxon>Pantoea</taxon>
    </lineage>
</organism>
<evidence type="ECO:0000313" key="1">
    <source>
        <dbReference type="EMBL" id="KTT00349.1"/>
    </source>
</evidence>
<dbReference type="Proteomes" id="UP000072520">
    <property type="component" value="Unassembled WGS sequence"/>
</dbReference>
<comment type="caution">
    <text evidence="1">The sequence shown here is derived from an EMBL/GenBank/DDBJ whole genome shotgun (WGS) entry which is preliminary data.</text>
</comment>
<dbReference type="EMBL" id="LDSI01000003">
    <property type="protein sequence ID" value="KTT00349.1"/>
    <property type="molecule type" value="Genomic_DNA"/>
</dbReference>
<accession>A0AB34VJW0</accession>